<dbReference type="Proteomes" id="UP000440716">
    <property type="component" value="Unassembled WGS sequence"/>
</dbReference>
<protein>
    <submittedName>
        <fullName evidence="1">Uncharacterized protein</fullName>
    </submittedName>
</protein>
<gene>
    <name evidence="1" type="ORF">GOZ88_25985</name>
</gene>
<name>A0A1S2DQ20_AGRVI</name>
<dbReference type="Gene3D" id="1.10.1220.10">
    <property type="entry name" value="Met repressor-like"/>
    <property type="match status" value="1"/>
</dbReference>
<dbReference type="SUPFAM" id="SSF47598">
    <property type="entry name" value="Ribbon-helix-helix"/>
    <property type="match status" value="1"/>
</dbReference>
<evidence type="ECO:0000313" key="1">
    <source>
        <dbReference type="EMBL" id="MVA59542.1"/>
    </source>
</evidence>
<dbReference type="InterPro" id="IPR013321">
    <property type="entry name" value="Arc_rbn_hlx_hlx"/>
</dbReference>
<dbReference type="InterPro" id="IPR010985">
    <property type="entry name" value="Ribbon_hlx_hlx"/>
</dbReference>
<evidence type="ECO:0000313" key="2">
    <source>
        <dbReference type="Proteomes" id="UP000440716"/>
    </source>
</evidence>
<reference evidence="1 2" key="1">
    <citation type="submission" date="2019-12" db="EMBL/GenBank/DDBJ databases">
        <title>Whole-genome sequencing of Allorhizobium vitis.</title>
        <authorList>
            <person name="Gan H.M."/>
            <person name="Szegedi E."/>
            <person name="Burr T."/>
            <person name="Savka M.A."/>
        </authorList>
    </citation>
    <scope>NUCLEOTIDE SEQUENCE [LARGE SCALE GENOMIC DNA]</scope>
    <source>
        <strain evidence="1 2">CG415</strain>
    </source>
</reference>
<proteinExistence type="predicted"/>
<dbReference type="GO" id="GO:0006355">
    <property type="term" value="P:regulation of DNA-templated transcription"/>
    <property type="evidence" value="ECO:0007669"/>
    <property type="project" value="InterPro"/>
</dbReference>
<organism evidence="1 2">
    <name type="scientific">Agrobacterium vitis</name>
    <name type="common">Rhizobium vitis</name>
    <dbReference type="NCBI Taxonomy" id="373"/>
    <lineage>
        <taxon>Bacteria</taxon>
        <taxon>Pseudomonadati</taxon>
        <taxon>Pseudomonadota</taxon>
        <taxon>Alphaproteobacteria</taxon>
        <taxon>Hyphomicrobiales</taxon>
        <taxon>Rhizobiaceae</taxon>
        <taxon>Rhizobium/Agrobacterium group</taxon>
        <taxon>Agrobacterium</taxon>
    </lineage>
</organism>
<accession>A0A1S2DQ20</accession>
<dbReference type="EMBL" id="WPHU01000024">
    <property type="protein sequence ID" value="MVA59542.1"/>
    <property type="molecule type" value="Genomic_DNA"/>
</dbReference>
<sequence>MSRLAQADKDKVRDVTDADSKSLNFKVSDDFKREFKGFAVAHGITMTDLLKEGFELVKMRRKGA</sequence>
<comment type="caution">
    <text evidence="1">The sequence shown here is derived from an EMBL/GenBank/DDBJ whole genome shotgun (WGS) entry which is preliminary data.</text>
</comment>
<dbReference type="AlphaFoldDB" id="A0A1S2DQ20"/>